<comment type="caution">
    <text evidence="2">The sequence shown here is derived from an EMBL/GenBank/DDBJ whole genome shotgun (WGS) entry which is preliminary data.</text>
</comment>
<name>A0A918JBJ3_9ACTN</name>
<dbReference type="EMBL" id="BMUE01000014">
    <property type="protein sequence ID" value="GGW70802.1"/>
    <property type="molecule type" value="Genomic_DNA"/>
</dbReference>
<organism evidence="2 3">
    <name type="scientific">Streptomyces lucensis JCM 4490</name>
    <dbReference type="NCBI Taxonomy" id="1306176"/>
    <lineage>
        <taxon>Bacteria</taxon>
        <taxon>Bacillati</taxon>
        <taxon>Actinomycetota</taxon>
        <taxon>Actinomycetes</taxon>
        <taxon>Kitasatosporales</taxon>
        <taxon>Streptomycetaceae</taxon>
        <taxon>Streptomyces</taxon>
    </lineage>
</organism>
<evidence type="ECO:0000313" key="2">
    <source>
        <dbReference type="EMBL" id="GGW70802.1"/>
    </source>
</evidence>
<evidence type="ECO:0000313" key="3">
    <source>
        <dbReference type="Proteomes" id="UP000620224"/>
    </source>
</evidence>
<feature type="region of interest" description="Disordered" evidence="1">
    <location>
        <begin position="14"/>
        <end position="38"/>
    </location>
</feature>
<accession>A0A918JBJ3</accession>
<dbReference type="Proteomes" id="UP000620224">
    <property type="component" value="Unassembled WGS sequence"/>
</dbReference>
<proteinExistence type="predicted"/>
<reference evidence="2" key="2">
    <citation type="submission" date="2020-09" db="EMBL/GenBank/DDBJ databases">
        <authorList>
            <person name="Sun Q."/>
            <person name="Ohkuma M."/>
        </authorList>
    </citation>
    <scope>NUCLEOTIDE SEQUENCE</scope>
    <source>
        <strain evidence="2">JCM 4490</strain>
    </source>
</reference>
<keyword evidence="3" id="KW-1185">Reference proteome</keyword>
<dbReference type="AlphaFoldDB" id="A0A918JBJ3"/>
<reference evidence="2" key="1">
    <citation type="journal article" date="2014" name="Int. J. Syst. Evol. Microbiol.">
        <title>Complete genome sequence of Corynebacterium casei LMG S-19264T (=DSM 44701T), isolated from a smear-ripened cheese.</title>
        <authorList>
            <consortium name="US DOE Joint Genome Institute (JGI-PGF)"/>
            <person name="Walter F."/>
            <person name="Albersmeier A."/>
            <person name="Kalinowski J."/>
            <person name="Ruckert C."/>
        </authorList>
    </citation>
    <scope>NUCLEOTIDE SEQUENCE</scope>
    <source>
        <strain evidence="2">JCM 4490</strain>
    </source>
</reference>
<evidence type="ECO:0000256" key="1">
    <source>
        <dbReference type="SAM" id="MobiDB-lite"/>
    </source>
</evidence>
<gene>
    <name evidence="2" type="ORF">GCM10010503_55170</name>
</gene>
<protein>
    <submittedName>
        <fullName evidence="2">Uncharacterized protein</fullName>
    </submittedName>
</protein>
<sequence length="90" mass="9495">MTAAFRLRCGDVGEGGAAGAAARRRAVTGPGPDNDVVPAARERDQYQRYQALALRLLVAATRLRMAKRSFITAPPFGGDRAARAPAGADR</sequence>